<dbReference type="SUPFAM" id="SSF52266">
    <property type="entry name" value="SGNH hydrolase"/>
    <property type="match status" value="1"/>
</dbReference>
<organism evidence="3 4">
    <name type="scientific">Novosphingobium barchaimii LL02</name>
    <dbReference type="NCBI Taxonomy" id="1114963"/>
    <lineage>
        <taxon>Bacteria</taxon>
        <taxon>Pseudomonadati</taxon>
        <taxon>Pseudomonadota</taxon>
        <taxon>Alphaproteobacteria</taxon>
        <taxon>Sphingomonadales</taxon>
        <taxon>Sphingomonadaceae</taxon>
        <taxon>Novosphingobium</taxon>
    </lineage>
</organism>
<keyword evidence="4" id="KW-1185">Reference proteome</keyword>
<dbReference type="AlphaFoldDB" id="A0A0J8ANV2"/>
<dbReference type="InterPro" id="IPR053140">
    <property type="entry name" value="GDSL_Rv0518-like"/>
</dbReference>
<proteinExistence type="predicted"/>
<keyword evidence="1" id="KW-0732">Signal</keyword>
<dbReference type="RefSeq" id="WP_059151034.1">
    <property type="nucleotide sequence ID" value="NZ_KQ130453.1"/>
</dbReference>
<dbReference type="EMBL" id="JACU01000004">
    <property type="protein sequence ID" value="KMS56175.1"/>
    <property type="molecule type" value="Genomic_DNA"/>
</dbReference>
<name>A0A0J8ANV2_9SPHN</name>
<feature type="chain" id="PRO_5005294050" evidence="1">
    <location>
        <begin position="22"/>
        <end position="393"/>
    </location>
</feature>
<evidence type="ECO:0000256" key="1">
    <source>
        <dbReference type="SAM" id="SignalP"/>
    </source>
</evidence>
<feature type="signal peptide" evidence="1">
    <location>
        <begin position="1"/>
        <end position="21"/>
    </location>
</feature>
<accession>A0A0J8ANV2</accession>
<evidence type="ECO:0000313" key="3">
    <source>
        <dbReference type="EMBL" id="KMS56175.1"/>
    </source>
</evidence>
<protein>
    <submittedName>
        <fullName evidence="3">Lysophospholipase</fullName>
    </submittedName>
</protein>
<dbReference type="GO" id="GO:0016788">
    <property type="term" value="F:hydrolase activity, acting on ester bonds"/>
    <property type="evidence" value="ECO:0007669"/>
    <property type="project" value="UniProtKB-ARBA"/>
</dbReference>
<dbReference type="OrthoDB" id="1828825at2"/>
<dbReference type="InterPro" id="IPR036514">
    <property type="entry name" value="SGNH_hydro_sf"/>
</dbReference>
<dbReference type="PANTHER" id="PTHR43784:SF2">
    <property type="entry name" value="GDSL-LIKE LIPASE_ACYLHYDROLASE, PUTATIVE (AFU_ORTHOLOGUE AFUA_2G00820)-RELATED"/>
    <property type="match status" value="1"/>
</dbReference>
<dbReference type="Proteomes" id="UP000052268">
    <property type="component" value="Unassembled WGS sequence"/>
</dbReference>
<dbReference type="CDD" id="cd01830">
    <property type="entry name" value="XynE_like"/>
    <property type="match status" value="1"/>
</dbReference>
<sequence>MRIPIILAACGLAFSAVPANAQTAPVWAGAWGYAPADSGAGEPVQPAGTYRYRVRLSQAGNAMQLTFSNAEGDAPLAISQVTVASPIGAAGTEPRGNTVHPIVFGGKPGIALPRGRTAISDPLVLPLTNAQDVIVSVTFSTPTRPGRTNLGMEMAFAPSAPQAAFTPIKARPYLSLVSVRAPAAPCTVVAFGDSITDGYLGLSAQTRGWPGRLAERMAQLPAARRCGVVNMGISGNRVLRAGRAVSALERFWRDVASVPNVTHVVFLEGINDIGGSGSGADAVTPEDLLNGYRQFVARAHALGIKVIGGTITPAFRAGYMSPAKEQVRQAVNAAIRTGKVFDGVVDFEAAVRNPAAPADLRPEFDPGDHLHPNDAGLRAMGDAVNLALLTPRG</sequence>
<reference evidence="3 4" key="1">
    <citation type="journal article" date="2015" name="G3 (Bethesda)">
        <title>Insights into Ongoing Evolution of the Hexachlorocyclohexane Catabolic Pathway from Comparative Genomics of Ten Sphingomonadaceae Strains.</title>
        <authorList>
            <person name="Pearce S.L."/>
            <person name="Oakeshott J.G."/>
            <person name="Pandey G."/>
        </authorList>
    </citation>
    <scope>NUCLEOTIDE SEQUENCE [LARGE SCALE GENOMIC DNA]</scope>
    <source>
        <strain evidence="3 4">LL02</strain>
    </source>
</reference>
<dbReference type="PATRIC" id="fig|1114963.3.peg.1712"/>
<evidence type="ECO:0000259" key="2">
    <source>
        <dbReference type="Pfam" id="PF13472"/>
    </source>
</evidence>
<comment type="caution">
    <text evidence="3">The sequence shown here is derived from an EMBL/GenBank/DDBJ whole genome shotgun (WGS) entry which is preliminary data.</text>
</comment>
<feature type="domain" description="SGNH hydrolase-type esterase" evidence="2">
    <location>
        <begin position="190"/>
        <end position="378"/>
    </location>
</feature>
<gene>
    <name evidence="3" type="ORF">V474_14475</name>
</gene>
<dbReference type="InterPro" id="IPR013830">
    <property type="entry name" value="SGNH_hydro"/>
</dbReference>
<dbReference type="Gene3D" id="3.40.50.1110">
    <property type="entry name" value="SGNH hydrolase"/>
    <property type="match status" value="1"/>
</dbReference>
<dbReference type="PANTHER" id="PTHR43784">
    <property type="entry name" value="GDSL-LIKE LIPASE/ACYLHYDROLASE, PUTATIVE (AFU_ORTHOLOGUE AFUA_2G00820)-RELATED"/>
    <property type="match status" value="1"/>
</dbReference>
<dbReference type="Pfam" id="PF13472">
    <property type="entry name" value="Lipase_GDSL_2"/>
    <property type="match status" value="1"/>
</dbReference>
<evidence type="ECO:0000313" key="4">
    <source>
        <dbReference type="Proteomes" id="UP000052268"/>
    </source>
</evidence>